<dbReference type="AlphaFoldDB" id="A0A5B7BQW2"/>
<dbReference type="PANTHER" id="PTHR33623:SF17">
    <property type="entry name" value="DUF4378 DOMAIN-CONTAINING PROTEIN"/>
    <property type="match status" value="1"/>
</dbReference>
<evidence type="ECO:0000313" key="2">
    <source>
        <dbReference type="EMBL" id="MPA70914.1"/>
    </source>
</evidence>
<feature type="region of interest" description="Disordered" evidence="1">
    <location>
        <begin position="1"/>
        <end position="26"/>
    </location>
</feature>
<sequence length="305" mass="34345">MASLTSPRLPYAETESKPQRSFPIERRPRMLKDFLSENSNSISSNGFKSFPRQSNVRHFLELDVKSDNVVTSKLLRSRSKAASTTISAIHKASEILINAVRHLPFVSVKSPSPSVSRRLLKREFWKKCRNDDVGQISVTVKVKDILRWRSFRDLVEEKEPPLDFSCSPYAGSTTSSNSYNWCESEFTAEYLPFWSTDSVEVGKKSLLEFGVGRDTMEATTGETVDPKGELLLEEKELHSPVSVHDFPFEEDEESFPSSFHQRLANMEENTCRFEQEGKEENSVKATSAAETCEANVDGSSAVGLL</sequence>
<proteinExistence type="predicted"/>
<protein>
    <submittedName>
        <fullName evidence="2">Uncharacterized protein</fullName>
    </submittedName>
</protein>
<name>A0A5B7BQW2_DAVIN</name>
<feature type="compositionally biased region" description="Basic and acidic residues" evidence="1">
    <location>
        <begin position="14"/>
        <end position="26"/>
    </location>
</feature>
<organism evidence="2">
    <name type="scientific">Davidia involucrata</name>
    <name type="common">Dove tree</name>
    <dbReference type="NCBI Taxonomy" id="16924"/>
    <lineage>
        <taxon>Eukaryota</taxon>
        <taxon>Viridiplantae</taxon>
        <taxon>Streptophyta</taxon>
        <taxon>Embryophyta</taxon>
        <taxon>Tracheophyta</taxon>
        <taxon>Spermatophyta</taxon>
        <taxon>Magnoliopsida</taxon>
        <taxon>eudicotyledons</taxon>
        <taxon>Gunneridae</taxon>
        <taxon>Pentapetalae</taxon>
        <taxon>asterids</taxon>
        <taxon>Cornales</taxon>
        <taxon>Nyssaceae</taxon>
        <taxon>Davidia</taxon>
    </lineage>
</organism>
<dbReference type="PANTHER" id="PTHR33623">
    <property type="entry name" value="OS04G0572500 PROTEIN"/>
    <property type="match status" value="1"/>
</dbReference>
<gene>
    <name evidence="2" type="ORF">Din_040355</name>
</gene>
<reference evidence="2" key="1">
    <citation type="submission" date="2019-08" db="EMBL/GenBank/DDBJ databases">
        <title>Reference gene set and small RNA set construction with multiple tissues from Davidia involucrata Baill.</title>
        <authorList>
            <person name="Yang H."/>
            <person name="Zhou C."/>
            <person name="Li G."/>
            <person name="Wang J."/>
            <person name="Gao P."/>
            <person name="Wang M."/>
            <person name="Wang R."/>
            <person name="Zhao Y."/>
        </authorList>
    </citation>
    <scope>NUCLEOTIDE SEQUENCE</scope>
    <source>
        <tissue evidence="2">Mixed with DoveR01_LX</tissue>
    </source>
</reference>
<accession>A0A5B7BQW2</accession>
<evidence type="ECO:0000256" key="1">
    <source>
        <dbReference type="SAM" id="MobiDB-lite"/>
    </source>
</evidence>
<dbReference type="EMBL" id="GHES01040355">
    <property type="protein sequence ID" value="MPA70914.1"/>
    <property type="molecule type" value="Transcribed_RNA"/>
</dbReference>